<dbReference type="AlphaFoldDB" id="A0A392QQN5"/>
<accession>A0A392QQN5</accession>
<feature type="region of interest" description="Disordered" evidence="1">
    <location>
        <begin position="1"/>
        <end position="34"/>
    </location>
</feature>
<comment type="caution">
    <text evidence="2">The sequence shown here is derived from an EMBL/GenBank/DDBJ whole genome shotgun (WGS) entry which is preliminary data.</text>
</comment>
<proteinExistence type="predicted"/>
<name>A0A392QQN5_9FABA</name>
<evidence type="ECO:0000313" key="2">
    <source>
        <dbReference type="EMBL" id="MCI26182.1"/>
    </source>
</evidence>
<sequence>MSLKSDTTALDGKPKKDWSKPKSKPNRLKPLPSWLKPVSEGQISKEHREFVFRECYKGLEDYIKQS</sequence>
<evidence type="ECO:0000313" key="3">
    <source>
        <dbReference type="Proteomes" id="UP000265520"/>
    </source>
</evidence>
<protein>
    <submittedName>
        <fullName evidence="2">Uncharacterized protein</fullName>
    </submittedName>
</protein>
<reference evidence="2 3" key="1">
    <citation type="journal article" date="2018" name="Front. Plant Sci.">
        <title>Red Clover (Trifolium pratense) and Zigzag Clover (T. medium) - A Picture of Genomic Similarities and Differences.</title>
        <authorList>
            <person name="Dluhosova J."/>
            <person name="Istvanek J."/>
            <person name="Nedelnik J."/>
            <person name="Repkova J."/>
        </authorList>
    </citation>
    <scope>NUCLEOTIDE SEQUENCE [LARGE SCALE GENOMIC DNA]</scope>
    <source>
        <strain evidence="3">cv. 10/8</strain>
        <tissue evidence="2">Leaf</tissue>
    </source>
</reference>
<organism evidence="2 3">
    <name type="scientific">Trifolium medium</name>
    <dbReference type="NCBI Taxonomy" id="97028"/>
    <lineage>
        <taxon>Eukaryota</taxon>
        <taxon>Viridiplantae</taxon>
        <taxon>Streptophyta</taxon>
        <taxon>Embryophyta</taxon>
        <taxon>Tracheophyta</taxon>
        <taxon>Spermatophyta</taxon>
        <taxon>Magnoliopsida</taxon>
        <taxon>eudicotyledons</taxon>
        <taxon>Gunneridae</taxon>
        <taxon>Pentapetalae</taxon>
        <taxon>rosids</taxon>
        <taxon>fabids</taxon>
        <taxon>Fabales</taxon>
        <taxon>Fabaceae</taxon>
        <taxon>Papilionoideae</taxon>
        <taxon>50 kb inversion clade</taxon>
        <taxon>NPAAA clade</taxon>
        <taxon>Hologalegina</taxon>
        <taxon>IRL clade</taxon>
        <taxon>Trifolieae</taxon>
        <taxon>Trifolium</taxon>
    </lineage>
</organism>
<keyword evidence="3" id="KW-1185">Reference proteome</keyword>
<evidence type="ECO:0000256" key="1">
    <source>
        <dbReference type="SAM" id="MobiDB-lite"/>
    </source>
</evidence>
<dbReference type="Proteomes" id="UP000265520">
    <property type="component" value="Unassembled WGS sequence"/>
</dbReference>
<dbReference type="EMBL" id="LXQA010151716">
    <property type="protein sequence ID" value="MCI26182.1"/>
    <property type="molecule type" value="Genomic_DNA"/>
</dbReference>
<feature type="non-terminal residue" evidence="2">
    <location>
        <position position="66"/>
    </location>
</feature>